<keyword evidence="7" id="KW-0723">Serine/threonine-protein kinase</keyword>
<dbReference type="GO" id="GO:0070161">
    <property type="term" value="C:anchoring junction"/>
    <property type="evidence" value="ECO:0007669"/>
    <property type="project" value="UniProtKB-SubCell"/>
</dbReference>
<keyword evidence="10" id="KW-0418">Kinase</keyword>
<evidence type="ECO:0000256" key="16">
    <source>
        <dbReference type="ARBA" id="ARBA00042638"/>
    </source>
</evidence>
<evidence type="ECO:0000256" key="18">
    <source>
        <dbReference type="ARBA" id="ARBA00049308"/>
    </source>
</evidence>
<dbReference type="PANTHER" id="PTHR46392">
    <property type="entry name" value="DUAL SERINE/THREONINE AND TYROSINE PROTEIN KINASE"/>
    <property type="match status" value="1"/>
</dbReference>
<dbReference type="InterPro" id="IPR000719">
    <property type="entry name" value="Prot_kinase_dom"/>
</dbReference>
<reference evidence="23" key="1">
    <citation type="submission" date="2012-01" db="EMBL/GenBank/DDBJ databases">
        <authorList>
            <person name="Walter R."/>
            <person name="Schartl M."/>
            <person name="Warren W."/>
        </authorList>
    </citation>
    <scope>NUCLEOTIDE SEQUENCE [LARGE SCALE GENOMIC DNA]</scope>
    <source>
        <strain evidence="23">JP 163 A</strain>
    </source>
</reference>
<evidence type="ECO:0000256" key="11">
    <source>
        <dbReference type="ARBA" id="ARBA00022840"/>
    </source>
</evidence>
<protein>
    <recommendedName>
        <fullName evidence="14">Dual serine/threonine and tyrosine protein kinase</fullName>
        <ecNumber evidence="5">2.7.12.1</ecNumber>
    </recommendedName>
    <alternativeName>
        <fullName evidence="16">Dusty protein kinase</fullName>
    </alternativeName>
    <alternativeName>
        <fullName evidence="15">Receptor-interacting serine/threonine-protein kinase 5</fullName>
    </alternativeName>
</protein>
<dbReference type="Ensembl" id="ENSXMAT00000040115.1">
    <property type="protein sequence ID" value="ENSXMAP00000041180.1"/>
    <property type="gene ID" value="ENSXMAG00000001003.2"/>
</dbReference>
<evidence type="ECO:0000256" key="20">
    <source>
        <dbReference type="PROSITE-ProRule" id="PRU10141"/>
    </source>
</evidence>
<evidence type="ECO:0000256" key="2">
    <source>
        <dbReference type="ARBA" id="ARBA00004221"/>
    </source>
</evidence>
<dbReference type="PROSITE" id="PS50011">
    <property type="entry name" value="PROTEIN_KINASE_DOM"/>
    <property type="match status" value="1"/>
</dbReference>
<dbReference type="InterPro" id="IPR008271">
    <property type="entry name" value="Ser/Thr_kinase_AS"/>
</dbReference>
<evidence type="ECO:0000313" key="22">
    <source>
        <dbReference type="Ensembl" id="ENSXMAP00000041180.1"/>
    </source>
</evidence>
<reference evidence="22" key="3">
    <citation type="submission" date="2025-08" db="UniProtKB">
        <authorList>
            <consortium name="Ensembl"/>
        </authorList>
    </citation>
    <scope>IDENTIFICATION</scope>
    <source>
        <strain evidence="22">JP 163 A</strain>
    </source>
</reference>
<feature type="domain" description="Protein kinase" evidence="21">
    <location>
        <begin position="648"/>
        <end position="880"/>
    </location>
</feature>
<comment type="catalytic activity">
    <reaction evidence="17">
        <text>L-seryl-[protein] + ATP = O-phospho-L-seryl-[protein] + ADP + H(+)</text>
        <dbReference type="Rhea" id="RHEA:17989"/>
        <dbReference type="Rhea" id="RHEA-COMP:9863"/>
        <dbReference type="Rhea" id="RHEA-COMP:11604"/>
        <dbReference type="ChEBI" id="CHEBI:15378"/>
        <dbReference type="ChEBI" id="CHEBI:29999"/>
        <dbReference type="ChEBI" id="CHEBI:30616"/>
        <dbReference type="ChEBI" id="CHEBI:83421"/>
        <dbReference type="ChEBI" id="CHEBI:456216"/>
        <dbReference type="EC" id="2.7.12.1"/>
    </reaction>
</comment>
<keyword evidence="6" id="KW-0963">Cytoplasm</keyword>
<dbReference type="GO" id="GO:0004674">
    <property type="term" value="F:protein serine/threonine kinase activity"/>
    <property type="evidence" value="ECO:0007669"/>
    <property type="project" value="UniProtKB-KW"/>
</dbReference>
<accession>A0A3B5RDR4</accession>
<sequence>MEGNVQQQKNTPLGRELQRTFSSYNKHSIQLKKNLKETNVFFREIRQNYSNACAATISSDSAFLEAGQLSCISFPSHEEEFLRNTVGAAPYILVLGQDCAARYQLLNCLLGERLLPLGAEAGEACSGVHGIVCKRRKLCFTHGRQTRLSLALPGQYELVHQLAANRGRWDTVPREDLEIHEECEDPAHRLAELEITLHHPLLQETKVMVVPCPSVQPIEEALEDCTRNVVTVILYAINQDSLSSEQVADLRKVKELLSFPICFLRIPDSTLTASPESGCRAEKEREKSILHKQLLSLGFLNTQTGHCSCGAPTQTSAPGAKPQSMLVESFERLHRLLVPFARQVLQNQQVEAANLLNGLHCRCLDLFINQAFDMQRDLQITPRRLEYTREKEGELFSSLMAIANRKQEEMKEMIVETLSSMKEQLLEDAANLEFTDIIVTTNGEPVTSKEITSCIHLIQELIVLRLNQAVANKLISSVDYLRESFVGTLERCLESLEKSNFDSSAHNVTSEHLKQLLNAAYHVEVTFHSGSSVTKLVWEQIKQIIHRITLVNPPAITPEWKRKVAQDAIESLSAAKLARSICSQFRTRLNSSHEAFAASLRQLEEGHTGRLERTEDLWLRVRKDHAPRLARLSLESRSLRDVLLHGKPKLGRELGRGQYGVVYLCDNWGGHYPCALKSVIPPDDKHWNDLALEFHYTRTLPKHERLVDLHGSVIDHTYGDGSSIAVLLIMERLHRDLYTGLKAGLSLRERLQIALDVVEGIRFLHSQGLVHRDIKLKNVLLDKQNRAKITDLGFCKPEAMMSGSIVGTPIHMAPELFTGSRPERVPTFDEECWQLMEACWNGDPSLRPLLGIVQPSLQSIMHRLCDCSSEQKSSSLEDSN</sequence>
<evidence type="ECO:0000256" key="8">
    <source>
        <dbReference type="ARBA" id="ARBA00022679"/>
    </source>
</evidence>
<dbReference type="GO" id="GO:0016324">
    <property type="term" value="C:apical plasma membrane"/>
    <property type="evidence" value="ECO:0007669"/>
    <property type="project" value="UniProtKB-SubCell"/>
</dbReference>
<dbReference type="SMART" id="SM00220">
    <property type="entry name" value="S_TKc"/>
    <property type="match status" value="1"/>
</dbReference>
<dbReference type="AlphaFoldDB" id="A0A3B5RDR4"/>
<evidence type="ECO:0000256" key="10">
    <source>
        <dbReference type="ARBA" id="ARBA00022777"/>
    </source>
</evidence>
<keyword evidence="11 20" id="KW-0067">ATP-binding</keyword>
<dbReference type="Gene3D" id="1.10.510.10">
    <property type="entry name" value="Transferase(Phosphotransferase) domain 1"/>
    <property type="match status" value="1"/>
</dbReference>
<evidence type="ECO:0000256" key="7">
    <source>
        <dbReference type="ARBA" id="ARBA00022527"/>
    </source>
</evidence>
<dbReference type="GO" id="GO:0070374">
    <property type="term" value="P:positive regulation of ERK1 and ERK2 cascade"/>
    <property type="evidence" value="ECO:0007669"/>
    <property type="project" value="TreeGrafter"/>
</dbReference>
<name>A0A3B5RDR4_XIPMA</name>
<evidence type="ECO:0000313" key="23">
    <source>
        <dbReference type="Proteomes" id="UP000002852"/>
    </source>
</evidence>
<comment type="catalytic activity">
    <reaction evidence="18">
        <text>L-threonyl-[protein] + ATP = O-phospho-L-threonyl-[protein] + ADP + H(+)</text>
        <dbReference type="Rhea" id="RHEA:46608"/>
        <dbReference type="Rhea" id="RHEA-COMP:11060"/>
        <dbReference type="Rhea" id="RHEA-COMP:11605"/>
        <dbReference type="ChEBI" id="CHEBI:15378"/>
        <dbReference type="ChEBI" id="CHEBI:30013"/>
        <dbReference type="ChEBI" id="CHEBI:30616"/>
        <dbReference type="ChEBI" id="CHEBI:61977"/>
        <dbReference type="ChEBI" id="CHEBI:456216"/>
        <dbReference type="EC" id="2.7.12.1"/>
    </reaction>
</comment>
<organism evidence="22 23">
    <name type="scientific">Xiphophorus maculatus</name>
    <name type="common">Southern platyfish</name>
    <name type="synonym">Platypoecilus maculatus</name>
    <dbReference type="NCBI Taxonomy" id="8083"/>
    <lineage>
        <taxon>Eukaryota</taxon>
        <taxon>Metazoa</taxon>
        <taxon>Chordata</taxon>
        <taxon>Craniata</taxon>
        <taxon>Vertebrata</taxon>
        <taxon>Euteleostomi</taxon>
        <taxon>Actinopterygii</taxon>
        <taxon>Neopterygii</taxon>
        <taxon>Teleostei</taxon>
        <taxon>Neoteleostei</taxon>
        <taxon>Acanthomorphata</taxon>
        <taxon>Ovalentaria</taxon>
        <taxon>Atherinomorphae</taxon>
        <taxon>Cyprinodontiformes</taxon>
        <taxon>Poeciliidae</taxon>
        <taxon>Poeciliinae</taxon>
        <taxon>Xiphophorus</taxon>
    </lineage>
</organism>
<dbReference type="PROSITE" id="PS00107">
    <property type="entry name" value="PROTEIN_KINASE_ATP"/>
    <property type="match status" value="1"/>
</dbReference>
<evidence type="ECO:0000256" key="12">
    <source>
        <dbReference type="ARBA" id="ARBA00022949"/>
    </source>
</evidence>
<keyword evidence="12" id="KW-0965">Cell junction</keyword>
<dbReference type="InterPro" id="IPR011009">
    <property type="entry name" value="Kinase-like_dom_sf"/>
</dbReference>
<proteinExistence type="predicted"/>
<evidence type="ECO:0000256" key="9">
    <source>
        <dbReference type="ARBA" id="ARBA00022741"/>
    </source>
</evidence>
<keyword evidence="13" id="KW-0829">Tyrosine-protein kinase</keyword>
<dbReference type="InterPro" id="IPR017441">
    <property type="entry name" value="Protein_kinase_ATP_BS"/>
</dbReference>
<evidence type="ECO:0000256" key="5">
    <source>
        <dbReference type="ARBA" id="ARBA00013203"/>
    </source>
</evidence>
<evidence type="ECO:0000256" key="4">
    <source>
        <dbReference type="ARBA" id="ARBA00004496"/>
    </source>
</evidence>
<comment type="catalytic activity">
    <reaction evidence="19">
        <text>L-tyrosyl-[protein] + ATP = O-phospho-L-tyrosyl-[protein] + ADP + H(+)</text>
        <dbReference type="Rhea" id="RHEA:10596"/>
        <dbReference type="Rhea" id="RHEA-COMP:10136"/>
        <dbReference type="Rhea" id="RHEA-COMP:20101"/>
        <dbReference type="ChEBI" id="CHEBI:15378"/>
        <dbReference type="ChEBI" id="CHEBI:30616"/>
        <dbReference type="ChEBI" id="CHEBI:46858"/>
        <dbReference type="ChEBI" id="CHEBI:61978"/>
        <dbReference type="ChEBI" id="CHEBI:456216"/>
        <dbReference type="EC" id="2.7.12.1"/>
    </reaction>
</comment>
<dbReference type="GO" id="GO:0004712">
    <property type="term" value="F:protein serine/threonine/tyrosine kinase activity"/>
    <property type="evidence" value="ECO:0007669"/>
    <property type="project" value="UniProtKB-EC"/>
</dbReference>
<evidence type="ECO:0000256" key="19">
    <source>
        <dbReference type="ARBA" id="ARBA00051680"/>
    </source>
</evidence>
<keyword evidence="23" id="KW-1185">Reference proteome</keyword>
<comment type="subcellular location">
    <subcellularLocation>
        <location evidence="2">Apical cell membrane</location>
    </subcellularLocation>
    <subcellularLocation>
        <location evidence="1">Basolateral cell membrane</location>
    </subcellularLocation>
    <subcellularLocation>
        <location evidence="3">Cell junction</location>
    </subcellularLocation>
    <subcellularLocation>
        <location evidence="4">Cytoplasm</location>
    </subcellularLocation>
</comment>
<dbReference type="GO" id="GO:0004713">
    <property type="term" value="F:protein tyrosine kinase activity"/>
    <property type="evidence" value="ECO:0007669"/>
    <property type="project" value="UniProtKB-KW"/>
</dbReference>
<dbReference type="PROSITE" id="PS00108">
    <property type="entry name" value="PROTEIN_KINASE_ST"/>
    <property type="match status" value="1"/>
</dbReference>
<feature type="binding site" evidence="20">
    <location>
        <position position="677"/>
    </location>
    <ligand>
        <name>ATP</name>
        <dbReference type="ChEBI" id="CHEBI:30616"/>
    </ligand>
</feature>
<dbReference type="InterPro" id="IPR051302">
    <property type="entry name" value="Dual_SerThr-Tyr_Kinase"/>
</dbReference>
<evidence type="ECO:0000259" key="21">
    <source>
        <dbReference type="PROSITE" id="PS50011"/>
    </source>
</evidence>
<dbReference type="Pfam" id="PF00069">
    <property type="entry name" value="Pkinase"/>
    <property type="match status" value="1"/>
</dbReference>
<dbReference type="GO" id="GO:0005737">
    <property type="term" value="C:cytoplasm"/>
    <property type="evidence" value="ECO:0007669"/>
    <property type="project" value="UniProtKB-SubCell"/>
</dbReference>
<evidence type="ECO:0000256" key="17">
    <source>
        <dbReference type="ARBA" id="ARBA00049003"/>
    </source>
</evidence>
<evidence type="ECO:0000256" key="3">
    <source>
        <dbReference type="ARBA" id="ARBA00004282"/>
    </source>
</evidence>
<dbReference type="GeneTree" id="ENSGT00840000129948"/>
<dbReference type="Proteomes" id="UP000002852">
    <property type="component" value="Unassembled WGS sequence"/>
</dbReference>
<evidence type="ECO:0000256" key="13">
    <source>
        <dbReference type="ARBA" id="ARBA00023137"/>
    </source>
</evidence>
<evidence type="ECO:0000256" key="14">
    <source>
        <dbReference type="ARBA" id="ARBA00040421"/>
    </source>
</evidence>
<keyword evidence="9 20" id="KW-0547">Nucleotide-binding</keyword>
<keyword evidence="8" id="KW-0808">Transferase</keyword>
<dbReference type="GO" id="GO:0044344">
    <property type="term" value="P:cellular response to fibroblast growth factor stimulus"/>
    <property type="evidence" value="ECO:0007669"/>
    <property type="project" value="TreeGrafter"/>
</dbReference>
<evidence type="ECO:0000256" key="15">
    <source>
        <dbReference type="ARBA" id="ARBA00041268"/>
    </source>
</evidence>
<dbReference type="GO" id="GO:0043066">
    <property type="term" value="P:negative regulation of apoptotic process"/>
    <property type="evidence" value="ECO:0007669"/>
    <property type="project" value="TreeGrafter"/>
</dbReference>
<dbReference type="PANTHER" id="PTHR46392:SF1">
    <property type="entry name" value="DUAL SERINE_THREONINE AND TYROSINE PROTEIN KINASE"/>
    <property type="match status" value="1"/>
</dbReference>
<evidence type="ECO:0000256" key="6">
    <source>
        <dbReference type="ARBA" id="ARBA00022490"/>
    </source>
</evidence>
<dbReference type="SUPFAM" id="SSF56112">
    <property type="entry name" value="Protein kinase-like (PK-like)"/>
    <property type="match status" value="1"/>
</dbReference>
<dbReference type="GO" id="GO:0005524">
    <property type="term" value="F:ATP binding"/>
    <property type="evidence" value="ECO:0007669"/>
    <property type="project" value="UniProtKB-UniRule"/>
</dbReference>
<dbReference type="EC" id="2.7.12.1" evidence="5"/>
<reference evidence="23" key="2">
    <citation type="journal article" date="2013" name="Nat. Genet.">
        <title>The genome of the platyfish, Xiphophorus maculatus, provides insights into evolutionary adaptation and several complex traits.</title>
        <authorList>
            <person name="Schartl M."/>
            <person name="Walter R.B."/>
            <person name="Shen Y."/>
            <person name="Garcia T."/>
            <person name="Catchen J."/>
            <person name="Amores A."/>
            <person name="Braasch I."/>
            <person name="Chalopin D."/>
            <person name="Volff J.N."/>
            <person name="Lesch K.P."/>
            <person name="Bisazza A."/>
            <person name="Minx P."/>
            <person name="Hillier L."/>
            <person name="Wilson R.K."/>
            <person name="Fuerstenberg S."/>
            <person name="Boore J."/>
            <person name="Searle S."/>
            <person name="Postlethwait J.H."/>
            <person name="Warren W.C."/>
        </authorList>
    </citation>
    <scope>NUCLEOTIDE SEQUENCE [LARGE SCALE GENOMIC DNA]</scope>
    <source>
        <strain evidence="23">JP 163 A</strain>
    </source>
</reference>
<reference evidence="22" key="4">
    <citation type="submission" date="2025-09" db="UniProtKB">
        <authorList>
            <consortium name="Ensembl"/>
        </authorList>
    </citation>
    <scope>IDENTIFICATION</scope>
    <source>
        <strain evidence="22">JP 163 A</strain>
    </source>
</reference>
<dbReference type="GO" id="GO:0016323">
    <property type="term" value="C:basolateral plasma membrane"/>
    <property type="evidence" value="ECO:0007669"/>
    <property type="project" value="UniProtKB-SubCell"/>
</dbReference>
<evidence type="ECO:0000256" key="1">
    <source>
        <dbReference type="ARBA" id="ARBA00004187"/>
    </source>
</evidence>
<dbReference type="GO" id="GO:0045743">
    <property type="term" value="P:positive regulation of fibroblast growth factor receptor signaling pathway"/>
    <property type="evidence" value="ECO:0007669"/>
    <property type="project" value="TreeGrafter"/>
</dbReference>